<dbReference type="KEGG" id="zma:100191308"/>
<organism evidence="5">
    <name type="scientific">Zea mays</name>
    <name type="common">Maize</name>
    <dbReference type="NCBI Taxonomy" id="4577"/>
    <lineage>
        <taxon>Eukaryota</taxon>
        <taxon>Viridiplantae</taxon>
        <taxon>Streptophyta</taxon>
        <taxon>Embryophyta</taxon>
        <taxon>Tracheophyta</taxon>
        <taxon>Spermatophyta</taxon>
        <taxon>Magnoliopsida</taxon>
        <taxon>Liliopsida</taxon>
        <taxon>Poales</taxon>
        <taxon>Poaceae</taxon>
        <taxon>PACMAD clade</taxon>
        <taxon>Panicoideae</taxon>
        <taxon>Andropogonodae</taxon>
        <taxon>Andropogoneae</taxon>
        <taxon>Tripsacinae</taxon>
        <taxon>Zea</taxon>
    </lineage>
</organism>
<reference evidence="7" key="4">
    <citation type="submission" date="2015-12" db="EMBL/GenBank/DDBJ databases">
        <title>Update maize B73 reference genome by single molecule sequencing technologies.</title>
        <authorList>
            <consortium name="Maize Genome Sequencing Project"/>
            <person name="Ware D."/>
        </authorList>
    </citation>
    <scope>NUCLEOTIDE SEQUENCE</scope>
    <source>
        <tissue evidence="7">Seedling</tissue>
    </source>
</reference>
<name>B4F8C5_MAIZE</name>
<dbReference type="OrthoDB" id="1878759at2759"/>
<dbReference type="InterPro" id="IPR058039">
    <property type="entry name" value="At3g05675-like_ankyrin"/>
</dbReference>
<reference evidence="6" key="3">
    <citation type="submission" date="2014-04" db="EMBL/GenBank/DDBJ databases">
        <title>The Maize TFome - Development of a transcription factor open reading frame collection for functional genomics.</title>
        <authorList>
            <person name="Burdo B."/>
            <person name="Gray J."/>
            <person name="Goetting-Minesky M.P."/>
            <person name="Wittler B."/>
            <person name="Hunt M."/>
            <person name="Li T."/>
            <person name="Velliquette D."/>
            <person name="Thomas J."/>
            <person name="Gentzel I."/>
            <person name="Dos Santos Brito M."/>
            <person name="Mejia-Guerra M.K."/>
            <person name="Connolly L.N."/>
            <person name="Qaisi D."/>
            <person name="Li W."/>
            <person name="Casas M.I."/>
            <person name="Doseff A.I."/>
            <person name="Grotewold E."/>
        </authorList>
    </citation>
    <scope>NUCLEOTIDE SEQUENCE</scope>
</reference>
<evidence type="ECO:0000313" key="5">
    <source>
        <dbReference type="EMBL" id="ACF78368.1"/>
    </source>
</evidence>
<dbReference type="RefSeq" id="NP_001130214.1">
    <property type="nucleotide sequence ID" value="NM_001136742.1"/>
</dbReference>
<reference evidence="5" key="1">
    <citation type="journal article" date="2009" name="PLoS Genet.">
        <title>Sequencing, mapping, and analysis of 27,455 maize full-length cDNAs.</title>
        <authorList>
            <person name="Soderlund C."/>
            <person name="Descour A."/>
            <person name="Kudrna D."/>
            <person name="Bomhoff M."/>
            <person name="Boyd L."/>
            <person name="Currie J."/>
            <person name="Angelova A."/>
            <person name="Collura K."/>
            <person name="Wissotski M."/>
            <person name="Ashley E."/>
            <person name="Morrow D."/>
            <person name="Fernandes J."/>
            <person name="Walbot V."/>
            <person name="Yu Y."/>
        </authorList>
    </citation>
    <scope>NUCLEOTIDE SEQUENCE</scope>
    <source>
        <strain evidence="5">B73</strain>
    </source>
</reference>
<dbReference type="InterPro" id="IPR011333">
    <property type="entry name" value="SKP1/BTB/POZ_sf"/>
</dbReference>
<accession>B4F8C5</accession>
<comment type="pathway">
    <text evidence="2">Protein modification; protein ubiquitination.</text>
</comment>
<evidence type="ECO:0000259" key="4">
    <source>
        <dbReference type="PROSITE" id="PS50097"/>
    </source>
</evidence>
<evidence type="ECO:0000313" key="7">
    <source>
        <dbReference type="EMBL" id="AQL02405.1"/>
    </source>
</evidence>
<dbReference type="EMBL" id="BT033363">
    <property type="protein sequence ID" value="ACF78368.1"/>
    <property type="molecule type" value="mRNA"/>
</dbReference>
<evidence type="ECO:0000313" key="9">
    <source>
        <dbReference type="Proteomes" id="UP000007305"/>
    </source>
</evidence>
<dbReference type="SMR" id="B4F8C5"/>
<evidence type="ECO:0000256" key="2">
    <source>
        <dbReference type="ARBA" id="ARBA00004906"/>
    </source>
</evidence>
<gene>
    <name evidence="6" type="primary">TRAF2</name>
    <name evidence="8" type="synonym">LOC100191308</name>
    <name evidence="7" type="ORF">ZEAMMB73_Zm00001d045494</name>
</gene>
<protein>
    <submittedName>
        <fullName evidence="6">TRAF transcription factor</fullName>
    </submittedName>
</protein>
<evidence type="ECO:0000256" key="1">
    <source>
        <dbReference type="ARBA" id="ARBA00002668"/>
    </source>
</evidence>
<proteinExistence type="evidence at protein level"/>
<dbReference type="EMBL" id="KJ727882">
    <property type="protein sequence ID" value="AIB05373.1"/>
    <property type="molecule type" value="mRNA"/>
</dbReference>
<reference evidence="9" key="2">
    <citation type="journal article" date="2009" name="Science">
        <title>The B73 maize genome: complexity, diversity, and dynamics.</title>
        <authorList>
            <person name="Schnable P.S."/>
            <person name="Ware D."/>
            <person name="Fulton R.S."/>
            <person name="Stein J.C."/>
            <person name="Wei F."/>
            <person name="Pasternak S."/>
            <person name="Liang C."/>
            <person name="Zhang J."/>
            <person name="Fulton L."/>
            <person name="Graves T.A."/>
            <person name="Minx P."/>
            <person name="Reily A.D."/>
            <person name="Courtney L."/>
            <person name="Kruchowski S.S."/>
            <person name="Tomlinson C."/>
            <person name="Strong C."/>
            <person name="Delehaunty K."/>
            <person name="Fronick C."/>
            <person name="Courtney B."/>
            <person name="Rock S.M."/>
            <person name="Belter E."/>
            <person name="Du F."/>
            <person name="Kim K."/>
            <person name="Abbott R.M."/>
            <person name="Cotton M."/>
            <person name="Levy A."/>
            <person name="Marchetto P."/>
            <person name="Ochoa K."/>
            <person name="Jackson S.M."/>
            <person name="Gillam B."/>
            <person name="Chen W."/>
            <person name="Yan L."/>
            <person name="Higginbotham J."/>
            <person name="Cardenas M."/>
            <person name="Waligorski J."/>
            <person name="Applebaum E."/>
            <person name="Phelps L."/>
            <person name="Falcone J."/>
            <person name="Kanchi K."/>
            <person name="Thane T."/>
            <person name="Scimone A."/>
            <person name="Thane N."/>
            <person name="Henke J."/>
            <person name="Wang T."/>
            <person name="Ruppert J."/>
            <person name="Shah N."/>
            <person name="Rotter K."/>
            <person name="Hodges J."/>
            <person name="Ingenthron E."/>
            <person name="Cordes M."/>
            <person name="Kohlberg S."/>
            <person name="Sgro J."/>
            <person name="Delgado B."/>
            <person name="Mead K."/>
            <person name="Chinwalla A."/>
            <person name="Leonard S."/>
            <person name="Crouse K."/>
            <person name="Collura K."/>
            <person name="Kudrna D."/>
            <person name="Currie J."/>
            <person name="He R."/>
            <person name="Angelova A."/>
            <person name="Rajasekar S."/>
            <person name="Mueller T."/>
            <person name="Lomeli R."/>
            <person name="Scara G."/>
            <person name="Ko A."/>
            <person name="Delaney K."/>
            <person name="Wissotski M."/>
            <person name="Lopez G."/>
            <person name="Campos D."/>
            <person name="Braidotti M."/>
            <person name="Ashley E."/>
            <person name="Golser W."/>
            <person name="Kim H."/>
            <person name="Lee S."/>
            <person name="Lin J."/>
            <person name="Dujmic Z."/>
            <person name="Kim W."/>
            <person name="Talag J."/>
            <person name="Zuccolo A."/>
            <person name="Fan C."/>
            <person name="Sebastian A."/>
            <person name="Kramer M."/>
            <person name="Spiegel L."/>
            <person name="Nascimento L."/>
            <person name="Zutavern T."/>
            <person name="Miller B."/>
            <person name="Ambroise C."/>
            <person name="Muller S."/>
            <person name="Spooner W."/>
            <person name="Narechania A."/>
            <person name="Ren L."/>
            <person name="Wei S."/>
            <person name="Kumari S."/>
            <person name="Faga B."/>
            <person name="Levy M.J."/>
            <person name="McMahan L."/>
            <person name="Van Buren P."/>
            <person name="Vaughn M.W."/>
            <person name="Ying K."/>
            <person name="Yeh C.-T."/>
            <person name="Emrich S.J."/>
            <person name="Jia Y."/>
            <person name="Kalyanaraman A."/>
            <person name="Hsia A.-P."/>
            <person name="Barbazuk W.B."/>
            <person name="Baucom R.S."/>
            <person name="Brutnell T.P."/>
            <person name="Carpita N.C."/>
            <person name="Chaparro C."/>
            <person name="Chia J.-M."/>
            <person name="Deragon J.-M."/>
            <person name="Estill J.C."/>
            <person name="Fu Y."/>
            <person name="Jeddeloh J.A."/>
            <person name="Han Y."/>
            <person name="Lee H."/>
            <person name="Li P."/>
            <person name="Lisch D.R."/>
            <person name="Liu S."/>
            <person name="Liu Z."/>
            <person name="Nagel D.H."/>
            <person name="McCann M.C."/>
            <person name="SanMiguel P."/>
            <person name="Myers A.M."/>
            <person name="Nettleton D."/>
            <person name="Nguyen J."/>
            <person name="Penning B.W."/>
            <person name="Ponnala L."/>
            <person name="Schneider K.L."/>
            <person name="Schwartz D.C."/>
            <person name="Sharma A."/>
            <person name="Soderlund C."/>
            <person name="Springer N.M."/>
            <person name="Sun Q."/>
            <person name="Wang H."/>
            <person name="Waterman M."/>
            <person name="Westerman R."/>
            <person name="Wolfgruber T.K."/>
            <person name="Yang L."/>
            <person name="Yu Y."/>
            <person name="Zhang L."/>
            <person name="Zhou S."/>
            <person name="Zhu Q."/>
            <person name="Bennetzen J.L."/>
            <person name="Dawe R.K."/>
            <person name="Jiang J."/>
            <person name="Jiang N."/>
            <person name="Presting G.G."/>
            <person name="Wessler S.R."/>
            <person name="Aluru S."/>
            <person name="Martienssen R.A."/>
            <person name="Clifton S.W."/>
            <person name="McCombie W.R."/>
            <person name="Wing R.A."/>
            <person name="Wilson R.K."/>
        </authorList>
    </citation>
    <scope>NUCLEOTIDE SEQUENCE [LARGE SCALE GENOMIC DNA]</scope>
    <source>
        <strain evidence="9">cv. B73</strain>
    </source>
</reference>
<evidence type="ECO:0000256" key="3">
    <source>
        <dbReference type="ARBA" id="ARBA00022786"/>
    </source>
</evidence>
<dbReference type="GO" id="GO:0016567">
    <property type="term" value="P:protein ubiquitination"/>
    <property type="evidence" value="ECO:0007669"/>
    <property type="project" value="UniProtKB-UniPathway"/>
</dbReference>
<dbReference type="HOGENOM" id="CLU_025834_2_0_1"/>
<dbReference type="SUPFAM" id="SSF54695">
    <property type="entry name" value="POZ domain"/>
    <property type="match status" value="1"/>
</dbReference>
<dbReference type="Proteomes" id="UP000007305">
    <property type="component" value="Chromosome 9"/>
</dbReference>
<evidence type="ECO:0000313" key="6">
    <source>
        <dbReference type="EMBL" id="AIB05373.1"/>
    </source>
</evidence>
<feature type="domain" description="BTB" evidence="4">
    <location>
        <begin position="18"/>
        <end position="83"/>
    </location>
</feature>
<dbReference type="OMA" id="ITNCCIQ"/>
<dbReference type="GeneID" id="100191308"/>
<dbReference type="IntAct" id="B4F8C5">
    <property type="interactions" value="1"/>
</dbReference>
<dbReference type="Pfam" id="PF00651">
    <property type="entry name" value="BTB"/>
    <property type="match status" value="1"/>
</dbReference>
<dbReference type="PANTHER" id="PTHR31060">
    <property type="entry name" value="OSJNBA0011J08.25 PROTEIN-RELATED"/>
    <property type="match status" value="1"/>
</dbReference>
<evidence type="ECO:0007829" key="10">
    <source>
        <dbReference type="PeptideAtlas" id="B4F8C5"/>
    </source>
</evidence>
<dbReference type="Pfam" id="PF25553">
    <property type="entry name" value="BTB-POZ_ANK-like"/>
    <property type="match status" value="1"/>
</dbReference>
<sequence length="434" mass="48216">MEPVKLVEGYNFDDHTTSDVRVCFKLIDEQPEWFSCHSSVLSQNSKYFSDRLGQNDIRSNSCVEIECPRAQYDHYVKMLKLMYLPGESIVDSFDSVKSALGVLRASNSLGCELVTKGCIAYIEAVPWDDNEEEEILEVARSLGSDAVSLLARLHAPSADAVKNVFISAIRFATCMETLFPPFLDDLKTSAQEQTDFMIHEDDETALVMMDEDVRSVVQEGITKLLSGLRTGLDLLATEFDQSPDQAEKGILCSLADIDWVANLSTKIEMTHAFVSGWSEMSGHILSVVQDSKYSSGLWAVKAKLIEVTGKALDAVGYGTVVLPAPSRFHLLKTWLPYIQTTKRSLDGNSKGEMSLQMDSDMWQNVESAIVSMVLALPSDDQADILSEWMKNAEQFRYPDLTEAFEVWCYRSKTAKRRLVGGLNGSSSSNPTVSS</sequence>
<dbReference type="EMBL" id="CM000785">
    <property type="protein sequence ID" value="AQL02405.1"/>
    <property type="molecule type" value="Genomic_DNA"/>
</dbReference>
<keyword evidence="10" id="KW-1267">Proteomics identification</keyword>
<dbReference type="eggNOG" id="ENOG502QSA0">
    <property type="taxonomic scope" value="Eukaryota"/>
</dbReference>
<keyword evidence="9" id="KW-1185">Reference proteome</keyword>
<evidence type="ECO:0000313" key="8">
    <source>
        <dbReference type="EnsemblPlants" id="Zm00001eb378460_P001"/>
    </source>
</evidence>
<dbReference type="AlphaFoldDB" id="B4F8C5"/>
<dbReference type="InterPro" id="IPR038920">
    <property type="entry name" value="At3g05675-like"/>
</dbReference>
<dbReference type="InterPro" id="IPR000210">
    <property type="entry name" value="BTB/POZ_dom"/>
</dbReference>
<dbReference type="Gene3D" id="3.30.710.10">
    <property type="entry name" value="Potassium Channel Kv1.1, Chain A"/>
    <property type="match status" value="1"/>
</dbReference>
<reference evidence="8" key="5">
    <citation type="submission" date="2019-07" db="EMBL/GenBank/DDBJ databases">
        <authorList>
            <person name="Seetharam A."/>
            <person name="Woodhouse M."/>
            <person name="Cannon E."/>
        </authorList>
    </citation>
    <scope>NUCLEOTIDE SEQUENCE [LARGE SCALE GENOMIC DNA]</scope>
    <source>
        <strain evidence="8">cv. B73</strain>
    </source>
</reference>
<dbReference type="ExpressionAtlas" id="B4F8C5">
    <property type="expression patterns" value="baseline and differential"/>
</dbReference>
<dbReference type="STRING" id="4577.B4F8C5"/>
<keyword evidence="3" id="KW-0833">Ubl conjugation pathway</keyword>
<dbReference type="PANTHER" id="PTHR31060:SF7">
    <property type="entry name" value="OS06G0129200 PROTEIN"/>
    <property type="match status" value="1"/>
</dbReference>
<dbReference type="EnsemblPlants" id="Zm00001eb378460_T001">
    <property type="protein sequence ID" value="Zm00001eb378460_P001"/>
    <property type="gene ID" value="Zm00001eb378460"/>
</dbReference>
<dbReference type="Gramene" id="Zm00001eb378460_T001">
    <property type="protein sequence ID" value="Zm00001eb378460_P001"/>
    <property type="gene ID" value="Zm00001eb378460"/>
</dbReference>
<reference evidence="8" key="6">
    <citation type="submission" date="2021-05" db="UniProtKB">
        <authorList>
            <consortium name="EnsemblPlants"/>
        </authorList>
    </citation>
    <scope>IDENTIFICATION</scope>
    <source>
        <strain evidence="8">cv. B73</strain>
    </source>
</reference>
<dbReference type="PaxDb" id="4577-GRMZM2G000909_P01"/>
<comment type="function">
    <text evidence="1">May act as a substrate-specific adapter of an E3 ubiquitin-protein ligase complex (CUL3-RBX1-BTB) which mediates the ubiquitination and subsequent proteasomal degradation of target proteins.</text>
</comment>
<dbReference type="UniPathway" id="UPA00143"/>
<dbReference type="PROSITE" id="PS50097">
    <property type="entry name" value="BTB"/>
    <property type="match status" value="1"/>
</dbReference>